<proteinExistence type="predicted"/>
<dbReference type="PROSITE" id="PS51704">
    <property type="entry name" value="GP_PDE"/>
    <property type="match status" value="1"/>
</dbReference>
<feature type="domain" description="GP-PDE" evidence="1">
    <location>
        <begin position="1"/>
        <end position="241"/>
    </location>
</feature>
<dbReference type="STRING" id="1797542.A3J59_03245"/>
<comment type="caution">
    <text evidence="2">The sequence shown here is derived from an EMBL/GenBank/DDBJ whole genome shotgun (WGS) entry which is preliminary data.</text>
</comment>
<dbReference type="SUPFAM" id="SSF51695">
    <property type="entry name" value="PLC-like phosphodiesterases"/>
    <property type="match status" value="1"/>
</dbReference>
<dbReference type="GO" id="GO:0008081">
    <property type="term" value="F:phosphoric diester hydrolase activity"/>
    <property type="evidence" value="ECO:0007669"/>
    <property type="project" value="InterPro"/>
</dbReference>
<dbReference type="Pfam" id="PF03009">
    <property type="entry name" value="GDPD"/>
    <property type="match status" value="1"/>
</dbReference>
<organism evidence="2 3">
    <name type="scientific">Candidatus Buchananbacteria bacterium RIFCSPHIGHO2_02_FULL_56_16</name>
    <dbReference type="NCBI Taxonomy" id="1797542"/>
    <lineage>
        <taxon>Bacteria</taxon>
        <taxon>Candidatus Buchananiibacteriota</taxon>
    </lineage>
</organism>
<sequence>MLKIGHRGAMAYAPENTIPSFKTALDLGVDMVECDVRITADQYPVVIHDNLLGRLAKKIGRVNRLTLDEVKQLKIRETESVPTLGEVLEAIGGQAGINIELKVKGSAQVVVQTLRDYKVDFRRVMISSNFPGELRRVEQLEPSITTALVFRSTNSLNIWLILDFLALLFLPVTKYYISWVVSHAHADYLNINHRLLNSHKVELFKRRGIKICAWTVNNRRKIDYLKRLGVDGIITNYPDRL</sequence>
<dbReference type="GO" id="GO:0006629">
    <property type="term" value="P:lipid metabolic process"/>
    <property type="evidence" value="ECO:0007669"/>
    <property type="project" value="InterPro"/>
</dbReference>
<evidence type="ECO:0000313" key="2">
    <source>
        <dbReference type="EMBL" id="OGY50843.1"/>
    </source>
</evidence>
<dbReference type="PANTHER" id="PTHR46211">
    <property type="entry name" value="GLYCEROPHOSPHORYL DIESTER PHOSPHODIESTERASE"/>
    <property type="match status" value="1"/>
</dbReference>
<protein>
    <recommendedName>
        <fullName evidence="1">GP-PDE domain-containing protein</fullName>
    </recommendedName>
</protein>
<dbReference type="InterPro" id="IPR030395">
    <property type="entry name" value="GP_PDE_dom"/>
</dbReference>
<dbReference type="Proteomes" id="UP000177310">
    <property type="component" value="Unassembled WGS sequence"/>
</dbReference>
<name>A0A1G1YET3_9BACT</name>
<gene>
    <name evidence="2" type="ORF">A3J59_03245</name>
</gene>
<reference evidence="2 3" key="1">
    <citation type="journal article" date="2016" name="Nat. Commun.">
        <title>Thousands of microbial genomes shed light on interconnected biogeochemical processes in an aquifer system.</title>
        <authorList>
            <person name="Anantharaman K."/>
            <person name="Brown C.T."/>
            <person name="Hug L.A."/>
            <person name="Sharon I."/>
            <person name="Castelle C.J."/>
            <person name="Probst A.J."/>
            <person name="Thomas B.C."/>
            <person name="Singh A."/>
            <person name="Wilkins M.J."/>
            <person name="Karaoz U."/>
            <person name="Brodie E.L."/>
            <person name="Williams K.H."/>
            <person name="Hubbard S.S."/>
            <person name="Banfield J.F."/>
        </authorList>
    </citation>
    <scope>NUCLEOTIDE SEQUENCE [LARGE SCALE GENOMIC DNA]</scope>
</reference>
<evidence type="ECO:0000259" key="1">
    <source>
        <dbReference type="PROSITE" id="PS51704"/>
    </source>
</evidence>
<dbReference type="InterPro" id="IPR017946">
    <property type="entry name" value="PLC-like_Pdiesterase_TIM-brl"/>
</dbReference>
<evidence type="ECO:0000313" key="3">
    <source>
        <dbReference type="Proteomes" id="UP000177310"/>
    </source>
</evidence>
<dbReference type="AlphaFoldDB" id="A0A1G1YET3"/>
<dbReference type="EMBL" id="MHIL01000027">
    <property type="protein sequence ID" value="OGY50843.1"/>
    <property type="molecule type" value="Genomic_DNA"/>
</dbReference>
<dbReference type="CDD" id="cd08556">
    <property type="entry name" value="GDPD"/>
    <property type="match status" value="1"/>
</dbReference>
<dbReference type="PANTHER" id="PTHR46211:SF14">
    <property type="entry name" value="GLYCEROPHOSPHODIESTER PHOSPHODIESTERASE"/>
    <property type="match status" value="1"/>
</dbReference>
<dbReference type="Gene3D" id="3.20.20.190">
    <property type="entry name" value="Phosphatidylinositol (PI) phosphodiesterase"/>
    <property type="match status" value="1"/>
</dbReference>
<accession>A0A1G1YET3</accession>